<protein>
    <submittedName>
        <fullName evidence="7">AhpC/TSA family protein</fullName>
    </submittedName>
</protein>
<evidence type="ECO:0000313" key="7">
    <source>
        <dbReference type="EMBL" id="EIJ37959.1"/>
    </source>
</evidence>
<proteinExistence type="predicted"/>
<feature type="signal peptide" evidence="5">
    <location>
        <begin position="1"/>
        <end position="17"/>
    </location>
</feature>
<evidence type="ECO:0000259" key="6">
    <source>
        <dbReference type="PROSITE" id="PS51352"/>
    </source>
</evidence>
<dbReference type="SUPFAM" id="SSF52833">
    <property type="entry name" value="Thioredoxin-like"/>
    <property type="match status" value="1"/>
</dbReference>
<feature type="domain" description="Thioredoxin" evidence="6">
    <location>
        <begin position="299"/>
        <end position="433"/>
    </location>
</feature>
<dbReference type="PANTHER" id="PTHR42852">
    <property type="entry name" value="THIOL:DISULFIDE INTERCHANGE PROTEIN DSBE"/>
    <property type="match status" value="1"/>
</dbReference>
<dbReference type="InterPro" id="IPR012336">
    <property type="entry name" value="Thioredoxin-like_fold"/>
</dbReference>
<dbReference type="EMBL" id="JH651379">
    <property type="protein sequence ID" value="EIJ37959.1"/>
    <property type="molecule type" value="Genomic_DNA"/>
</dbReference>
<evidence type="ECO:0000256" key="4">
    <source>
        <dbReference type="ARBA" id="ARBA00023284"/>
    </source>
</evidence>
<dbReference type="eggNOG" id="COG0526">
    <property type="taxonomic scope" value="Bacteria"/>
</dbReference>
<dbReference type="CDD" id="cd02966">
    <property type="entry name" value="TlpA_like_family"/>
    <property type="match status" value="1"/>
</dbReference>
<keyword evidence="3" id="KW-1015">Disulfide bond</keyword>
<evidence type="ECO:0000256" key="5">
    <source>
        <dbReference type="SAM" id="SignalP"/>
    </source>
</evidence>
<reference evidence="7 8" key="1">
    <citation type="submission" date="2012-02" db="EMBL/GenBank/DDBJ databases">
        <title>Improved High-Quality Draft genome of Joostella marina DSM 19592.</title>
        <authorList>
            <consortium name="US DOE Joint Genome Institute (JGI-PGF)"/>
            <person name="Lucas S."/>
            <person name="Copeland A."/>
            <person name="Lapidus A."/>
            <person name="Bruce D."/>
            <person name="Goodwin L."/>
            <person name="Pitluck S."/>
            <person name="Peters L."/>
            <person name="Chertkov O."/>
            <person name="Ovchinnikova G."/>
            <person name="Kyrpides N."/>
            <person name="Mavromatis K."/>
            <person name="Detter J.C."/>
            <person name="Han C."/>
            <person name="Land M."/>
            <person name="Hauser L."/>
            <person name="Markowitz V."/>
            <person name="Cheng J.-F."/>
            <person name="Hugenholtz P."/>
            <person name="Woyke T."/>
            <person name="Wu D."/>
            <person name="Tindall B."/>
            <person name="Brambilla E."/>
            <person name="Klenk H.-P."/>
            <person name="Eisen J.A."/>
        </authorList>
    </citation>
    <scope>NUCLEOTIDE SEQUENCE [LARGE SCALE GENOMIC DNA]</scope>
    <source>
        <strain evidence="7 8">DSM 19592</strain>
    </source>
</reference>
<keyword evidence="4" id="KW-0676">Redox-active center</keyword>
<dbReference type="GO" id="GO:0017004">
    <property type="term" value="P:cytochrome complex assembly"/>
    <property type="evidence" value="ECO:0007669"/>
    <property type="project" value="UniProtKB-KW"/>
</dbReference>
<dbReference type="PANTHER" id="PTHR42852:SF6">
    <property type="entry name" value="THIOL:DISULFIDE INTERCHANGE PROTEIN DSBE"/>
    <property type="match status" value="1"/>
</dbReference>
<dbReference type="Proteomes" id="UP000004690">
    <property type="component" value="Unassembled WGS sequence"/>
</dbReference>
<dbReference type="AlphaFoldDB" id="I3C2W6"/>
<evidence type="ECO:0000256" key="3">
    <source>
        <dbReference type="ARBA" id="ARBA00023157"/>
    </source>
</evidence>
<comment type="subcellular location">
    <subcellularLocation>
        <location evidence="1">Cell envelope</location>
    </subcellularLocation>
</comment>
<feature type="chain" id="PRO_5003669165" evidence="5">
    <location>
        <begin position="18"/>
        <end position="435"/>
    </location>
</feature>
<dbReference type="InterPro" id="IPR013766">
    <property type="entry name" value="Thioredoxin_domain"/>
</dbReference>
<dbReference type="HOGENOM" id="CLU_620661_0_0_10"/>
<evidence type="ECO:0000256" key="1">
    <source>
        <dbReference type="ARBA" id="ARBA00004196"/>
    </source>
</evidence>
<dbReference type="STRING" id="926559.JoomaDRAFT_0936"/>
<gene>
    <name evidence="7" type="ORF">JoomaDRAFT_0936</name>
</gene>
<keyword evidence="8" id="KW-1185">Reference proteome</keyword>
<dbReference type="GO" id="GO:0030313">
    <property type="term" value="C:cell envelope"/>
    <property type="evidence" value="ECO:0007669"/>
    <property type="project" value="UniProtKB-SubCell"/>
</dbReference>
<keyword evidence="2" id="KW-0201">Cytochrome c-type biogenesis</keyword>
<dbReference type="PROSITE" id="PS51352">
    <property type="entry name" value="THIOREDOXIN_2"/>
    <property type="match status" value="1"/>
</dbReference>
<dbReference type="OrthoDB" id="6399635at2"/>
<dbReference type="Pfam" id="PF13905">
    <property type="entry name" value="Thioredoxin_8"/>
    <property type="match status" value="1"/>
</dbReference>
<name>I3C2W6_9FLAO</name>
<dbReference type="Gene3D" id="3.40.30.10">
    <property type="entry name" value="Glutaredoxin"/>
    <property type="match status" value="1"/>
</dbReference>
<keyword evidence="5" id="KW-0732">Signal</keyword>
<evidence type="ECO:0000313" key="8">
    <source>
        <dbReference type="Proteomes" id="UP000004690"/>
    </source>
</evidence>
<dbReference type="RefSeq" id="WP_008611037.1">
    <property type="nucleotide sequence ID" value="NZ_JH651379.1"/>
</dbReference>
<accession>I3C2W6</accession>
<evidence type="ECO:0000256" key="2">
    <source>
        <dbReference type="ARBA" id="ARBA00022748"/>
    </source>
</evidence>
<dbReference type="InterPro" id="IPR036249">
    <property type="entry name" value="Thioredoxin-like_sf"/>
</dbReference>
<sequence>MKKILFLLMLIPFITLAQHHISGTFTPKEQFSKVFLYQVTPNYPSYISYASIKSDGTTSIPLESNLETGMYRLVFGAPQDEYYFDFIYNGNEDITFEYTATEGVTFLTSEENVLLQNYNANADEAKHLLSATFEPSVSKETFSNVFKAIDGIQNEYETKSEGMLANHFIKTGRLPIPQKQISLEEYLALEKANFFKHIDFNDNALQHSNYLVNASKIYVFRFADKEQPQQYINNIEDVIKEIGDNPVVQKSILEALWYDFSDNENMKVANYISDNYLEKLATVAGDKKLLSEIKIYKNTGVGAKAPNFNIGNSKSLYDLKDANNYLVIFWSSTCSHCLKELPEVKKFLSNLENKNLQIVAFGLEENENPWKDTIKLYPDFIHVYGAGKWNNATSNAYNVTETPTYYVLDTDKNIIAKPDSLEELEAALKGLPTTK</sequence>
<dbReference type="InterPro" id="IPR050553">
    <property type="entry name" value="Thioredoxin_ResA/DsbE_sf"/>
</dbReference>
<organism evidence="7 8">
    <name type="scientific">Galbibacter orientalis DSM 19592</name>
    <dbReference type="NCBI Taxonomy" id="926559"/>
    <lineage>
        <taxon>Bacteria</taxon>
        <taxon>Pseudomonadati</taxon>
        <taxon>Bacteroidota</taxon>
        <taxon>Flavobacteriia</taxon>
        <taxon>Flavobacteriales</taxon>
        <taxon>Flavobacteriaceae</taxon>
        <taxon>Galbibacter</taxon>
    </lineage>
</organism>